<reference evidence="4" key="2">
    <citation type="submission" date="2025-09" db="UniProtKB">
        <authorList>
            <consortium name="Ensembl"/>
        </authorList>
    </citation>
    <scope>IDENTIFICATION</scope>
</reference>
<feature type="region of interest" description="Disordered" evidence="2">
    <location>
        <begin position="232"/>
        <end position="259"/>
    </location>
</feature>
<dbReference type="GeneTree" id="ENSGT00950000182866"/>
<evidence type="ECO:0000313" key="5">
    <source>
        <dbReference type="Proteomes" id="UP000265000"/>
    </source>
</evidence>
<proteinExistence type="inferred from homology"/>
<dbReference type="PANTHER" id="PTHR16165:SF9">
    <property type="entry name" value="NXPE FAMILY MEMBER 3"/>
    <property type="match status" value="1"/>
</dbReference>
<dbReference type="Pfam" id="PF06312">
    <property type="entry name" value="Neurexophilin"/>
    <property type="match status" value="1"/>
</dbReference>
<accession>A0A3Q2Q4J0</accession>
<feature type="domain" description="NXPE C-terminal" evidence="3">
    <location>
        <begin position="274"/>
        <end position="501"/>
    </location>
</feature>
<dbReference type="SUPFAM" id="SSF81296">
    <property type="entry name" value="E set domains"/>
    <property type="match status" value="1"/>
</dbReference>
<evidence type="ECO:0000313" key="4">
    <source>
        <dbReference type="Ensembl" id="ENSFHEP00000020939.1"/>
    </source>
</evidence>
<protein>
    <submittedName>
        <fullName evidence="4">Neurexophilin and PC-esterase domain family member 3</fullName>
    </submittedName>
</protein>
<dbReference type="Proteomes" id="UP000265000">
    <property type="component" value="Unplaced"/>
</dbReference>
<dbReference type="PANTHER" id="PTHR16165">
    <property type="entry name" value="NXPE FAMILY MEMBER"/>
    <property type="match status" value="1"/>
</dbReference>
<dbReference type="GO" id="GO:0007399">
    <property type="term" value="P:nervous system development"/>
    <property type="evidence" value="ECO:0007669"/>
    <property type="project" value="UniProtKB-ARBA"/>
</dbReference>
<name>A0A3Q2Q4J0_FUNHE</name>
<keyword evidence="5" id="KW-1185">Reference proteome</keyword>
<dbReference type="InterPro" id="IPR057106">
    <property type="entry name" value="NXPE4_C"/>
</dbReference>
<evidence type="ECO:0000256" key="2">
    <source>
        <dbReference type="SAM" id="MobiDB-lite"/>
    </source>
</evidence>
<comment type="similarity">
    <text evidence="1">Belongs to the NXPE family.</text>
</comment>
<dbReference type="InterPro" id="IPR026845">
    <property type="entry name" value="NXPH/NXPE"/>
</dbReference>
<dbReference type="AlphaFoldDB" id="A0A3Q2Q4J0"/>
<reference evidence="4" key="1">
    <citation type="submission" date="2025-08" db="UniProtKB">
        <authorList>
            <consortium name="Ensembl"/>
        </authorList>
    </citation>
    <scope>IDENTIFICATION</scope>
</reference>
<dbReference type="Ensembl" id="ENSFHET00000030568.1">
    <property type="protein sequence ID" value="ENSFHEP00000020939.1"/>
    <property type="gene ID" value="ENSFHEG00000022922.1"/>
</dbReference>
<evidence type="ECO:0000259" key="3">
    <source>
        <dbReference type="Pfam" id="PF24536"/>
    </source>
</evidence>
<dbReference type="Pfam" id="PF24536">
    <property type="entry name" value="NXPE4_C"/>
    <property type="match status" value="1"/>
</dbReference>
<organism evidence="4 5">
    <name type="scientific">Fundulus heteroclitus</name>
    <name type="common">Killifish</name>
    <name type="synonym">Mummichog</name>
    <dbReference type="NCBI Taxonomy" id="8078"/>
    <lineage>
        <taxon>Eukaryota</taxon>
        <taxon>Metazoa</taxon>
        <taxon>Chordata</taxon>
        <taxon>Craniata</taxon>
        <taxon>Vertebrata</taxon>
        <taxon>Euteleostomi</taxon>
        <taxon>Actinopterygii</taxon>
        <taxon>Neopterygii</taxon>
        <taxon>Teleostei</taxon>
        <taxon>Neoteleostei</taxon>
        <taxon>Acanthomorphata</taxon>
        <taxon>Ovalentaria</taxon>
        <taxon>Atherinomorphae</taxon>
        <taxon>Cyprinodontiformes</taxon>
        <taxon>Fundulidae</taxon>
        <taxon>Fundulus</taxon>
    </lineage>
</organism>
<dbReference type="InterPro" id="IPR014756">
    <property type="entry name" value="Ig_E-set"/>
</dbReference>
<evidence type="ECO:0000256" key="1">
    <source>
        <dbReference type="ARBA" id="ARBA00005431"/>
    </source>
</evidence>
<sequence>PELSCFLPLDPLTTTLTPMTTMIPPIQPTESTDVCSFHSVPCEDTLETNFLKELIAWPETPLPLNFSLTDTSDPAHRGIWHVGDQLEVLIKTYDFNGRPKKSGGDVLYARLHNRALSAGVVGKVLDHRNGSYTAVFSLLWEGGAQVEVTLVHPSEAITLLEKVTKEQPDRAHFLSEFRSGSITETVTCNVCLKAPREKLCNYTDLHTGEPWFCYRPKKLNCDTRISHFRGGFTTKTEPMEDKRPSIGHQMPIRPSGSKSRGSLSVAGYYYKGVWQALDGRTVHQFNNATAVTQCLKGKVLHLFGDSTVRQWFEYLMSKTPSRYLKMFDLKSPKKAGPYMALDYKNNILVTYRCHGTPILFTPMPASQTRHITSELKGVVGGTNTVIVIAVWAHFTSFPIEVYIRRLLNIRREVVRLLTRAPGTLVIIRTPNPKASILSEIWNSSDWYALQQDKVLRAIFKGLNVRLLDAWEMCLAHHLPHSLHPQPPIINNMMDVVLSHICHPSGNFKDATVQ</sequence>